<keyword evidence="1 5" id="KW-0677">Repeat</keyword>
<dbReference type="SUPFAM" id="SSF52540">
    <property type="entry name" value="P-loop containing nucleoside triphosphate hydrolases"/>
    <property type="match status" value="2"/>
</dbReference>
<dbReference type="PRINTS" id="PR00300">
    <property type="entry name" value="CLPPROTEASEA"/>
</dbReference>
<evidence type="ECO:0000256" key="1">
    <source>
        <dbReference type="ARBA" id="ARBA00022737"/>
    </source>
</evidence>
<dbReference type="InterPro" id="IPR001270">
    <property type="entry name" value="ClpA/B"/>
</dbReference>
<dbReference type="Gene3D" id="1.10.8.60">
    <property type="match status" value="2"/>
</dbReference>
<dbReference type="Pfam" id="PF10431">
    <property type="entry name" value="ClpB_D2-small"/>
    <property type="match status" value="1"/>
</dbReference>
<dbReference type="InterPro" id="IPR003593">
    <property type="entry name" value="AAA+_ATPase"/>
</dbReference>
<dbReference type="Proteomes" id="UP001516023">
    <property type="component" value="Unassembled WGS sequence"/>
</dbReference>
<dbReference type="SMART" id="SM00382">
    <property type="entry name" value="AAA"/>
    <property type="match status" value="2"/>
</dbReference>
<sequence>MSVNASLTAVVIALILCNSDAFLPPISKWVNLQQIGLIRNLSDHPLGSRSRRSHVVKPTRLFISTSTNVMDRLSDACINAISFAQGASRNIGMKTLENEMLLVGMVRLAGAEDIEARKIFTNFGIFPDGTLQAAESVLIEKGLGIRGASAGDSAGALPFSESAKKTLNDALSIAERMSAGSDSTVLPGHVLLALLEYDDRYNVATEDASKCGGLAVFQKTVEDSPLGSKFDGTKFCRTLAEYMRNQVIASNAAGSSTTEVREREVVVVGRNSGSTPTLDKVGVDLTEMAREGRLDAVYGRDYEIRMCLRTLGRRRKSNPCLIGEPGVGKTAVAEGVAQCLAGGYFVYDDKGTNGGGWGLRNPFANKDSEVDKSIAGLSEEEVNKLPPLPPCPRALQGFRVVSVDLASLVSGMKFRGDFEERIQNLIKEASSTPTILFIDELHTLIGAGGGGDGGMNAANLLKPALARGDIRVIGATTISEYRQYIERDGALERRFQPILVNEPTVDEAIDILNAVAPRYEEFHGVRYTPFAIDSAARLAERYINDRSLPDKAIDVLDEAGSMVKLEDDGEQDDLPEDFFVVSDDSVATVVSEMTGIPVGKLDRDEKAKLMRLEEDISKRVKGQDFAVKSVARAIRRARSGLRDQTKPVATFMFCGPTGVGKTELCKALAQTYYGREKDIIRIDMSEYMERFSVSRLVGAPPGYVGYDEGGQLTEAIRRKPHSVVLFDEIEKAHEDVLNVLLQILDEGTLTDGKGRTVSFKNSIFIMTSNIGSQEIIQISRGENPTAKKGSTEGMTIEGAVKSELEKKMKPELLNRIDEIVVFKPLEDDVLLSISMNILNETIGRAAAEQSMDVTVTKDFIKMVASEGAFSAAQFGARPMRRAAKRFLEDTLSEAIMKEFLVEGDEVIVDMANESESSGFTGINKKIVKVTRISNGKESMLIPVESDGGIGAIETNAMNALNRPMPPIPDADGFM</sequence>
<proteinExistence type="predicted"/>
<keyword evidence="2" id="KW-0547">Nucleotide-binding</keyword>
<keyword evidence="9" id="KW-1185">Reference proteome</keyword>
<dbReference type="CDD" id="cd19499">
    <property type="entry name" value="RecA-like_ClpB_Hsp104-like"/>
    <property type="match status" value="1"/>
</dbReference>
<keyword evidence="4" id="KW-0143">Chaperone</keyword>
<dbReference type="PROSITE" id="PS00871">
    <property type="entry name" value="CLPAB_2"/>
    <property type="match status" value="1"/>
</dbReference>
<evidence type="ECO:0000256" key="3">
    <source>
        <dbReference type="ARBA" id="ARBA00022840"/>
    </source>
</evidence>
<reference evidence="8 9" key="1">
    <citation type="journal article" date="2020" name="G3 (Bethesda)">
        <title>Improved Reference Genome for Cyclotella cryptica CCMP332, a Model for Cell Wall Morphogenesis, Salinity Adaptation, and Lipid Production in Diatoms (Bacillariophyta).</title>
        <authorList>
            <person name="Roberts W.R."/>
            <person name="Downey K.M."/>
            <person name="Ruck E.C."/>
            <person name="Traller J.C."/>
            <person name="Alverson A.J."/>
        </authorList>
    </citation>
    <scope>NUCLEOTIDE SEQUENCE [LARGE SCALE GENOMIC DNA]</scope>
    <source>
        <strain evidence="8 9">CCMP332</strain>
    </source>
</reference>
<keyword evidence="6" id="KW-0732">Signal</keyword>
<feature type="chain" id="PRO_5044797337" description="Clp R domain-containing protein" evidence="6">
    <location>
        <begin position="22"/>
        <end position="974"/>
    </location>
</feature>
<evidence type="ECO:0000256" key="2">
    <source>
        <dbReference type="ARBA" id="ARBA00022741"/>
    </source>
</evidence>
<evidence type="ECO:0000256" key="6">
    <source>
        <dbReference type="SAM" id="SignalP"/>
    </source>
</evidence>
<dbReference type="EMBL" id="JABMIG020000314">
    <property type="protein sequence ID" value="KAL3781510.1"/>
    <property type="molecule type" value="Genomic_DNA"/>
</dbReference>
<feature type="signal peptide" evidence="6">
    <location>
        <begin position="1"/>
        <end position="21"/>
    </location>
</feature>
<accession>A0ABD3P016</accession>
<dbReference type="FunFam" id="3.40.50.300:FF:000025">
    <property type="entry name" value="ATP-dependent Clp protease subunit"/>
    <property type="match status" value="1"/>
</dbReference>
<dbReference type="InterPro" id="IPR041546">
    <property type="entry name" value="ClpA/ClpB_AAA_lid"/>
</dbReference>
<evidence type="ECO:0000313" key="8">
    <source>
        <dbReference type="EMBL" id="KAL3781510.1"/>
    </source>
</evidence>
<evidence type="ECO:0000259" key="7">
    <source>
        <dbReference type="PROSITE" id="PS51903"/>
    </source>
</evidence>
<evidence type="ECO:0000256" key="5">
    <source>
        <dbReference type="PROSITE-ProRule" id="PRU01251"/>
    </source>
</evidence>
<protein>
    <recommendedName>
        <fullName evidence="7">Clp R domain-containing protein</fullName>
    </recommendedName>
</protein>
<dbReference type="PANTHER" id="PTHR11638">
    <property type="entry name" value="ATP-DEPENDENT CLP PROTEASE"/>
    <property type="match status" value="1"/>
</dbReference>
<dbReference type="SUPFAM" id="SSF81923">
    <property type="entry name" value="Double Clp-N motif"/>
    <property type="match status" value="1"/>
</dbReference>
<dbReference type="InterPro" id="IPR019489">
    <property type="entry name" value="Clp_ATPase_C"/>
</dbReference>
<dbReference type="InterPro" id="IPR028299">
    <property type="entry name" value="ClpA/B_CS2"/>
</dbReference>
<dbReference type="InterPro" id="IPR003959">
    <property type="entry name" value="ATPase_AAA_core"/>
</dbReference>
<dbReference type="CDD" id="cd00009">
    <property type="entry name" value="AAA"/>
    <property type="match status" value="1"/>
</dbReference>
<name>A0ABD3P016_9STRA</name>
<evidence type="ECO:0000256" key="4">
    <source>
        <dbReference type="ARBA" id="ARBA00023186"/>
    </source>
</evidence>
<dbReference type="AlphaFoldDB" id="A0ABD3P016"/>
<dbReference type="InterPro" id="IPR027417">
    <property type="entry name" value="P-loop_NTPase"/>
</dbReference>
<dbReference type="InterPro" id="IPR004176">
    <property type="entry name" value="Clp_R_N"/>
</dbReference>
<feature type="domain" description="Clp R" evidence="7">
    <location>
        <begin position="70"/>
        <end position="228"/>
    </location>
</feature>
<dbReference type="InterPro" id="IPR050130">
    <property type="entry name" value="ClpA_ClpB"/>
</dbReference>
<dbReference type="Pfam" id="PF07724">
    <property type="entry name" value="AAA_2"/>
    <property type="match status" value="1"/>
</dbReference>
<organism evidence="8 9">
    <name type="scientific">Cyclotella cryptica</name>
    <dbReference type="NCBI Taxonomy" id="29204"/>
    <lineage>
        <taxon>Eukaryota</taxon>
        <taxon>Sar</taxon>
        <taxon>Stramenopiles</taxon>
        <taxon>Ochrophyta</taxon>
        <taxon>Bacillariophyta</taxon>
        <taxon>Coscinodiscophyceae</taxon>
        <taxon>Thalassiosirophycidae</taxon>
        <taxon>Stephanodiscales</taxon>
        <taxon>Stephanodiscaceae</taxon>
        <taxon>Cyclotella</taxon>
    </lineage>
</organism>
<dbReference type="PROSITE" id="PS51903">
    <property type="entry name" value="CLP_R"/>
    <property type="match status" value="1"/>
</dbReference>
<dbReference type="Pfam" id="PF00004">
    <property type="entry name" value="AAA"/>
    <property type="match status" value="1"/>
</dbReference>
<dbReference type="GO" id="GO:0005524">
    <property type="term" value="F:ATP binding"/>
    <property type="evidence" value="ECO:0007669"/>
    <property type="project" value="UniProtKB-KW"/>
</dbReference>
<comment type="caution">
    <text evidence="8">The sequence shown here is derived from an EMBL/GenBank/DDBJ whole genome shotgun (WGS) entry which is preliminary data.</text>
</comment>
<dbReference type="Gene3D" id="1.10.1780.10">
    <property type="entry name" value="Clp, N-terminal domain"/>
    <property type="match status" value="1"/>
</dbReference>
<dbReference type="SMART" id="SM01086">
    <property type="entry name" value="ClpB_D2-small"/>
    <property type="match status" value="1"/>
</dbReference>
<dbReference type="InterPro" id="IPR036628">
    <property type="entry name" value="Clp_N_dom_sf"/>
</dbReference>
<evidence type="ECO:0000313" key="9">
    <source>
        <dbReference type="Proteomes" id="UP001516023"/>
    </source>
</evidence>
<dbReference type="Gene3D" id="3.40.50.300">
    <property type="entry name" value="P-loop containing nucleotide triphosphate hydrolases"/>
    <property type="match status" value="2"/>
</dbReference>
<keyword evidence="3" id="KW-0067">ATP-binding</keyword>
<dbReference type="Pfam" id="PF17871">
    <property type="entry name" value="AAA_lid_9"/>
    <property type="match status" value="1"/>
</dbReference>
<dbReference type="PANTHER" id="PTHR11638:SF18">
    <property type="entry name" value="HEAT SHOCK PROTEIN 104"/>
    <property type="match status" value="1"/>
</dbReference>
<gene>
    <name evidence="8" type="ORF">HJC23_011561</name>
</gene>